<dbReference type="InterPro" id="IPR049900">
    <property type="entry name" value="PKS_mFAS_DH"/>
</dbReference>
<dbReference type="Pfam" id="PF00975">
    <property type="entry name" value="Thioesterase"/>
    <property type="match status" value="1"/>
</dbReference>
<dbReference type="Pfam" id="PF00109">
    <property type="entry name" value="ketoacyl-synt"/>
    <property type="match status" value="1"/>
</dbReference>
<dbReference type="PROSITE" id="PS00606">
    <property type="entry name" value="KS3_1"/>
    <property type="match status" value="1"/>
</dbReference>
<sequence length="2100" mass="228717">MASRILIFGDDQADNVSAFRKLYRESKTRPQLGNFLQAATDIVQLHLSALAVHHEKLDFGQFNDLLQLAECMQVADNPEATACAVLITAAQVGELICLTEDDTSILSRDRNSHALGFCIGLLAASVAAGSRESSEVVRLGAEVVGVSFRLGLDLRRRARLIEDSPRGWSVVVAGPKDDIAQGLKTFNQYLPSQRQAYAGVVVSAWTTVFGPPSTLTALVSSTVLEQFPKALHTGTTAIHAPHFASVGIDSIVGKSPLFELTPPYRIIFSCRTCQPIQATNVKHLLEHAVVDIASSPLWPEEGVKALAATLKAQEAVLTPVGPTCYTQMVQTLLQNEHITTRLSSSAQRGLRDVASRGNSGLIAIVGMSGRFPGCNDSLEEFWDLLVSGTSTHEEVPASRFSLRQSFDPTQSVKNAVLNRFGCFLKNPGMFDPGFFKVSPREAVQMDPLHRMFLMATYEALEQTGYQGASSNSLHQARISTFFSQTTDDWRMINEQQGIDTHYAPCSNRAFASGRVAHHFGWSGGAYSVDTACSSSATSVHLACNSLANRESDTAVVGGGSLCVVPEPFSGLGKGGFLSLSTDNGSCKTFQEAADGYCRGEAVGVVVLKRLEDAVAENDNVLAVICGSARNSNAGEASITLPSEMAQEALFLEILRKSHIDPSEVGFIEMHGTGTQAGDKVEMNSVRKVFAKNRTADNPLYVGAVKALVGHSEAAAGVVSLIKAVLMLRHGSTIPPQPGYPFTLNRSFGSLATAHIRIADGRSSFQAPPKGDGTRRVLINSFDAAGGNVGLLIQEAPEPKPRVALPRRCHLVTISGRTATALQANKARLRKFLVENPSVAMGDLAYTTTARRLHHVQREAFVASSVAELCELLAERPSDTRPSTDPGSLIFVFTGEGSLYTGMGATLYKTSHYLRRVLNSLQAASDAQGQQTRFIDLITGDTDVAQASTPMRHMALVALEIALAQFWQSLGLIPSLVMGHSLGEYAALCTAGVLSMADTLYLVYERAVLIEQNCKLDLYAMLAIYQPANQVQQLLDETELSSCEISCVNGPSSTVVSGPRADLRRLECLLRNKDIKTAALPVRFGFHSAQMDTVRDAFERIASGVVFAKPRMPIASTALAKIVTDKGVFGSSYLGDQMRRPVNVLSTIQTCEAAGFMKNGSNLIDIGPNPICASLIAQSLQNVTINFWASLQKGQEDWKSINTVLAKAYVANLPVVWKEFYRHDLHMVRLIDLPKYAFDLKNYWHSYQKQSTAEIVEEPCYPPRTDAHGLEELPYTGLQFLEAIDMRKRTATFLSKTADSILSRAIQGHLVEGLAVCPASVFADMAVTAAICLLRKTGTAVRAANLEIVDMDLINPLVVQHGSDPSQRVRVHAWELKEGQDVAIQFSSEDQGERNEHCTCTIRVYSSSATLTGGWEKIQKLVKDQVKALKQGGKSGIAYHMNTAVVYKLFDNVVEYSKDYTAIKEAFVAMDFKEAAAIVDLSETFGSGNFTWNPFAIDPLVHLAGFLLNANFHKPASDVYIANHIGIFHVAEDLMAITGHTFTCFATISKQTSITQTWCNVYVYDDQRLIARCNVRFQKMKRDVLRLILGKTRRELDPAAGPPVSKGSSHTTIGDIEREDSDEDIDSLDFTNENTSASDTHPFDVSEILLGVIARHTGINASDIELSCRIADVGIDSLMALAILADFEKKSSLRLPAAFFTRIETVADALEELHSFESHVKPVRTCSTSGANSIQGASARHAADANRHLRDNASHTRKYISTSLKWPDIPPARADSPQTVPLETITVEPKTADNGSRAPEDSSAKSKLDLNSVVSRTVLIQGRPENNERPLFLVTDGSGTVSGYIHLPALPDGRKIYALESPFVERPQDYTLSIREMAQVFMRAIRREQPKGPYLIGGWSAGGIYAYEICHQFAQQGEVINSLVIIDMAITRPVLSACEITTSLLEETGVFTGVDRATNSLTGLADMQKMHIASTVRAVAQYRPLPFPKGKEPLQTHLVWAAQGLADSLKTEEHDNGICNPASMKSEMTLSEYVTWLKDLLHGKRMRFGTNGWEILVGDKIQVTTIEGDHFSIVRPPHVAQLGAIILHAVALNAEMDVRMV</sequence>
<organism evidence="10 11">
    <name type="scientific">Septoria linicola</name>
    <dbReference type="NCBI Taxonomy" id="215465"/>
    <lineage>
        <taxon>Eukaryota</taxon>
        <taxon>Fungi</taxon>
        <taxon>Dikarya</taxon>
        <taxon>Ascomycota</taxon>
        <taxon>Pezizomycotina</taxon>
        <taxon>Dothideomycetes</taxon>
        <taxon>Dothideomycetidae</taxon>
        <taxon>Mycosphaerellales</taxon>
        <taxon>Mycosphaerellaceae</taxon>
        <taxon>Septoria</taxon>
    </lineage>
</organism>
<dbReference type="InterPro" id="IPR018201">
    <property type="entry name" value="Ketoacyl_synth_AS"/>
</dbReference>
<dbReference type="GO" id="GO:0006633">
    <property type="term" value="P:fatty acid biosynthetic process"/>
    <property type="evidence" value="ECO:0007669"/>
    <property type="project" value="InterPro"/>
</dbReference>
<dbReference type="InterPro" id="IPR014031">
    <property type="entry name" value="Ketoacyl_synth_C"/>
</dbReference>
<dbReference type="InterPro" id="IPR014043">
    <property type="entry name" value="Acyl_transferase_dom"/>
</dbReference>
<evidence type="ECO:0000256" key="5">
    <source>
        <dbReference type="PROSITE-ProRule" id="PRU01363"/>
    </source>
</evidence>
<gene>
    <name evidence="10" type="ORF">Slin15195_G130920</name>
</gene>
<dbReference type="InterPro" id="IPR001031">
    <property type="entry name" value="Thioesterase"/>
</dbReference>
<dbReference type="SUPFAM" id="SSF55048">
    <property type="entry name" value="Probable ACP-binding domain of malonyl-CoA ACP transacylase"/>
    <property type="match status" value="1"/>
</dbReference>
<dbReference type="Gene3D" id="3.30.70.3290">
    <property type="match status" value="1"/>
</dbReference>
<dbReference type="InterPro" id="IPR016039">
    <property type="entry name" value="Thiolase-like"/>
</dbReference>
<dbReference type="NCBIfam" id="TIGR04532">
    <property type="entry name" value="PT_fungal_PKS"/>
    <property type="match status" value="1"/>
</dbReference>
<dbReference type="InterPro" id="IPR016035">
    <property type="entry name" value="Acyl_Trfase/lysoPLipase"/>
</dbReference>
<dbReference type="InterPro" id="IPR050091">
    <property type="entry name" value="PKS_NRPS_Biosynth_Enz"/>
</dbReference>
<dbReference type="PROSITE" id="PS52004">
    <property type="entry name" value="KS3_2"/>
    <property type="match status" value="1"/>
</dbReference>
<dbReference type="Pfam" id="PF00550">
    <property type="entry name" value="PP-binding"/>
    <property type="match status" value="1"/>
</dbReference>
<dbReference type="GO" id="GO:0044550">
    <property type="term" value="P:secondary metabolite biosynthetic process"/>
    <property type="evidence" value="ECO:0007669"/>
    <property type="project" value="TreeGrafter"/>
</dbReference>
<keyword evidence="1" id="KW-0596">Phosphopantetheine</keyword>
<dbReference type="InterPro" id="IPR001227">
    <property type="entry name" value="Ac_transferase_dom_sf"/>
</dbReference>
<dbReference type="Pfam" id="PF02801">
    <property type="entry name" value="Ketoacyl-synt_C"/>
    <property type="match status" value="1"/>
</dbReference>
<feature type="domain" description="PKS/mFAS DH" evidence="9">
    <location>
        <begin position="1272"/>
        <end position="1585"/>
    </location>
</feature>
<dbReference type="CDD" id="cd00833">
    <property type="entry name" value="PKS"/>
    <property type="match status" value="1"/>
</dbReference>
<accession>A0A9Q9B9C7</accession>
<evidence type="ECO:0000259" key="9">
    <source>
        <dbReference type="PROSITE" id="PS52019"/>
    </source>
</evidence>
<feature type="region of interest" description="Disordered" evidence="6">
    <location>
        <begin position="1730"/>
        <end position="1751"/>
    </location>
</feature>
<feature type="active site" description="Proton donor; for dehydratase activity" evidence="5">
    <location>
        <position position="1497"/>
    </location>
</feature>
<dbReference type="Gene3D" id="1.10.1200.10">
    <property type="entry name" value="ACP-like"/>
    <property type="match status" value="1"/>
</dbReference>
<dbReference type="PROSITE" id="PS52019">
    <property type="entry name" value="PKS_MFAS_DH"/>
    <property type="match status" value="1"/>
</dbReference>
<dbReference type="PROSITE" id="PS50075">
    <property type="entry name" value="CARRIER"/>
    <property type="match status" value="1"/>
</dbReference>
<dbReference type="Pfam" id="PF22621">
    <property type="entry name" value="CurL-like_PKS_C"/>
    <property type="match status" value="1"/>
</dbReference>
<keyword evidence="2" id="KW-0597">Phosphoprotein</keyword>
<dbReference type="Pfam" id="PF16073">
    <property type="entry name" value="SAT"/>
    <property type="match status" value="1"/>
</dbReference>
<feature type="region of interest" description="N-terminal hotdog fold" evidence="5">
    <location>
        <begin position="1272"/>
        <end position="1408"/>
    </location>
</feature>
<dbReference type="SMART" id="SM00827">
    <property type="entry name" value="PKS_AT"/>
    <property type="match status" value="1"/>
</dbReference>
<dbReference type="Gene3D" id="3.40.366.10">
    <property type="entry name" value="Malonyl-Coenzyme A Acyl Carrier Protein, domain 2"/>
    <property type="match status" value="2"/>
</dbReference>
<evidence type="ECO:0000256" key="4">
    <source>
        <dbReference type="ARBA" id="ARBA00022737"/>
    </source>
</evidence>
<dbReference type="InterPro" id="IPR032088">
    <property type="entry name" value="SAT"/>
</dbReference>
<keyword evidence="11" id="KW-1185">Reference proteome</keyword>
<protein>
    <submittedName>
        <fullName evidence="10">Thioesterase, Acyl transferase domain superfamily, phosphopantetheine binding ACP</fullName>
    </submittedName>
</protein>
<dbReference type="SUPFAM" id="SSF53901">
    <property type="entry name" value="Thiolase-like"/>
    <property type="match status" value="1"/>
</dbReference>
<dbReference type="PANTHER" id="PTHR43775">
    <property type="entry name" value="FATTY ACID SYNTHASE"/>
    <property type="match status" value="1"/>
</dbReference>
<dbReference type="InterPro" id="IPR006162">
    <property type="entry name" value="Ppantetheine_attach_site"/>
</dbReference>
<evidence type="ECO:0000256" key="2">
    <source>
        <dbReference type="ARBA" id="ARBA00022553"/>
    </source>
</evidence>
<dbReference type="Proteomes" id="UP001056384">
    <property type="component" value="Chromosome 16"/>
</dbReference>
<dbReference type="PANTHER" id="PTHR43775:SF37">
    <property type="entry name" value="SI:DKEY-61P9.11"/>
    <property type="match status" value="1"/>
</dbReference>
<feature type="active site" description="Proton acceptor; for dehydratase activity" evidence="5">
    <location>
        <position position="1308"/>
    </location>
</feature>
<dbReference type="Gene3D" id="3.40.50.1820">
    <property type="entry name" value="alpha/beta hydrolase"/>
    <property type="match status" value="1"/>
</dbReference>
<dbReference type="SUPFAM" id="SSF53474">
    <property type="entry name" value="alpha/beta-Hydrolases"/>
    <property type="match status" value="1"/>
</dbReference>
<keyword evidence="4" id="KW-0677">Repeat</keyword>
<dbReference type="PROSITE" id="PS00012">
    <property type="entry name" value="PHOSPHOPANTETHEINE"/>
    <property type="match status" value="1"/>
</dbReference>
<feature type="compositionally biased region" description="Basic and acidic residues" evidence="6">
    <location>
        <begin position="1797"/>
        <end position="1806"/>
    </location>
</feature>
<dbReference type="InterPro" id="IPR014030">
    <property type="entry name" value="Ketoacyl_synth_N"/>
</dbReference>
<feature type="region of interest" description="Disordered" evidence="6">
    <location>
        <begin position="1769"/>
        <end position="1806"/>
    </location>
</feature>
<proteinExistence type="predicted"/>
<dbReference type="Gene3D" id="3.40.47.10">
    <property type="match status" value="1"/>
</dbReference>
<dbReference type="GO" id="GO:0004315">
    <property type="term" value="F:3-oxoacyl-[acyl-carrier-protein] synthase activity"/>
    <property type="evidence" value="ECO:0007669"/>
    <property type="project" value="InterPro"/>
</dbReference>
<dbReference type="Pfam" id="PF00698">
    <property type="entry name" value="Acyl_transf_1"/>
    <property type="match status" value="1"/>
</dbReference>
<dbReference type="InterPro" id="IPR042104">
    <property type="entry name" value="PKS_dehydratase_sf"/>
</dbReference>
<dbReference type="SMART" id="SM00825">
    <property type="entry name" value="PKS_KS"/>
    <property type="match status" value="1"/>
</dbReference>
<dbReference type="SUPFAM" id="SSF52151">
    <property type="entry name" value="FabD/lysophospholipase-like"/>
    <property type="match status" value="1"/>
</dbReference>
<dbReference type="InterPro" id="IPR020841">
    <property type="entry name" value="PKS_Beta-ketoAc_synthase_dom"/>
</dbReference>
<feature type="domain" description="Ketosynthase family 3 (KS3)" evidence="8">
    <location>
        <begin position="359"/>
        <end position="794"/>
    </location>
</feature>
<evidence type="ECO:0000313" key="11">
    <source>
        <dbReference type="Proteomes" id="UP001056384"/>
    </source>
</evidence>
<evidence type="ECO:0000259" key="7">
    <source>
        <dbReference type="PROSITE" id="PS50075"/>
    </source>
</evidence>
<dbReference type="InterPro" id="IPR030918">
    <property type="entry name" value="PT_fungal_PKS"/>
</dbReference>
<evidence type="ECO:0000313" key="10">
    <source>
        <dbReference type="EMBL" id="USW59773.1"/>
    </source>
</evidence>
<dbReference type="EMBL" id="CP099433">
    <property type="protein sequence ID" value="USW59773.1"/>
    <property type="molecule type" value="Genomic_DNA"/>
</dbReference>
<feature type="domain" description="Carrier" evidence="7">
    <location>
        <begin position="1642"/>
        <end position="1716"/>
    </location>
</feature>
<feature type="region of interest" description="C-terminal hotdog fold" evidence="5">
    <location>
        <begin position="1433"/>
        <end position="1585"/>
    </location>
</feature>
<dbReference type="InterPro" id="IPR016036">
    <property type="entry name" value="Malonyl_transacylase_ACP-bd"/>
</dbReference>
<evidence type="ECO:0000256" key="1">
    <source>
        <dbReference type="ARBA" id="ARBA00022450"/>
    </source>
</evidence>
<dbReference type="SUPFAM" id="SSF47336">
    <property type="entry name" value="ACP-like"/>
    <property type="match status" value="1"/>
</dbReference>
<evidence type="ECO:0000256" key="3">
    <source>
        <dbReference type="ARBA" id="ARBA00022679"/>
    </source>
</evidence>
<feature type="region of interest" description="Disordered" evidence="6">
    <location>
        <begin position="1595"/>
        <end position="1617"/>
    </location>
</feature>
<keyword evidence="3 10" id="KW-0808">Transferase</keyword>
<evidence type="ECO:0000256" key="6">
    <source>
        <dbReference type="SAM" id="MobiDB-lite"/>
    </source>
</evidence>
<dbReference type="InterPro" id="IPR036736">
    <property type="entry name" value="ACP-like_sf"/>
</dbReference>
<feature type="compositionally biased region" description="Basic and acidic residues" evidence="6">
    <location>
        <begin position="1740"/>
        <end position="1751"/>
    </location>
</feature>
<reference evidence="10" key="1">
    <citation type="submission" date="2022-06" db="EMBL/GenBank/DDBJ databases">
        <title>Complete genome sequences of two strains of the flax pathogen Septoria linicola.</title>
        <authorList>
            <person name="Lapalu N."/>
            <person name="Simon A."/>
            <person name="Demenou B."/>
            <person name="Paumier D."/>
            <person name="Guillot M.-P."/>
            <person name="Gout L."/>
            <person name="Valade R."/>
        </authorList>
    </citation>
    <scope>NUCLEOTIDE SEQUENCE</scope>
    <source>
        <strain evidence="10">SE15195</strain>
    </source>
</reference>
<dbReference type="InterPro" id="IPR009081">
    <property type="entry name" value="PP-bd_ACP"/>
</dbReference>
<name>A0A9Q9B9C7_9PEZI</name>
<evidence type="ECO:0000259" key="8">
    <source>
        <dbReference type="PROSITE" id="PS52004"/>
    </source>
</evidence>
<dbReference type="GO" id="GO:0004312">
    <property type="term" value="F:fatty acid synthase activity"/>
    <property type="evidence" value="ECO:0007669"/>
    <property type="project" value="TreeGrafter"/>
</dbReference>
<dbReference type="Gene3D" id="3.10.129.110">
    <property type="entry name" value="Polyketide synthase dehydratase"/>
    <property type="match status" value="1"/>
</dbReference>
<dbReference type="InterPro" id="IPR029058">
    <property type="entry name" value="AB_hydrolase_fold"/>
</dbReference>